<dbReference type="InterPro" id="IPR003599">
    <property type="entry name" value="Ig_sub"/>
</dbReference>
<dbReference type="Pfam" id="PF07679">
    <property type="entry name" value="I-set"/>
    <property type="match status" value="2"/>
</dbReference>
<feature type="binding site" evidence="19">
    <location>
        <begin position="582"/>
        <end position="589"/>
    </location>
    <ligand>
        <name>ATP</name>
        <dbReference type="ChEBI" id="CHEBI:30616"/>
    </ligand>
</feature>
<dbReference type="GO" id="GO:0005524">
    <property type="term" value="F:ATP binding"/>
    <property type="evidence" value="ECO:0007669"/>
    <property type="project" value="UniProtKB-UniRule"/>
</dbReference>
<keyword evidence="7 19" id="KW-0547">Nucleotide-binding</keyword>
<dbReference type="PROSITE" id="PS00109">
    <property type="entry name" value="PROTEIN_KINASE_TYR"/>
    <property type="match status" value="1"/>
</dbReference>
<evidence type="ECO:0000256" key="15">
    <source>
        <dbReference type="ARBA" id="ARBA00023180"/>
    </source>
</evidence>
<dbReference type="Gene3D" id="2.60.40.10">
    <property type="entry name" value="Immunoglobulins"/>
    <property type="match status" value="5"/>
</dbReference>
<dbReference type="InterPro" id="IPR003598">
    <property type="entry name" value="Ig_sub2"/>
</dbReference>
<feature type="binding site" evidence="21">
    <location>
        <begin position="581"/>
        <end position="589"/>
    </location>
    <ligand>
        <name>ATP</name>
        <dbReference type="ChEBI" id="CHEBI:30616"/>
    </ligand>
</feature>
<dbReference type="InterPro" id="IPR036179">
    <property type="entry name" value="Ig-like_dom_sf"/>
</dbReference>
<accession>H3B2Z5</accession>
<evidence type="ECO:0000256" key="22">
    <source>
        <dbReference type="PIRSR" id="PIRSR500947-52"/>
    </source>
</evidence>
<dbReference type="Pfam" id="PF07714">
    <property type="entry name" value="PK_Tyr_Ser-Thr"/>
    <property type="match status" value="1"/>
</dbReference>
<dbReference type="EC" id="2.7.10.1" evidence="2"/>
<dbReference type="PANTHER" id="PTHR24416:SF47">
    <property type="entry name" value="MACROPHAGE COLONY-STIMULATING FACTOR 1 RECEPTOR"/>
    <property type="match status" value="1"/>
</dbReference>
<dbReference type="EMBL" id="AFYH01013074">
    <property type="status" value="NOT_ANNOTATED_CDS"/>
    <property type="molecule type" value="Genomic_DNA"/>
</dbReference>
<evidence type="ECO:0000256" key="20">
    <source>
        <dbReference type="PIRSR" id="PIRSR000615-3"/>
    </source>
</evidence>
<keyword evidence="13 22" id="KW-1015">Disulfide bond</keyword>
<feature type="domain" description="Protein kinase" evidence="25">
    <location>
        <begin position="575"/>
        <end position="908"/>
    </location>
</feature>
<evidence type="ECO:0000256" key="18">
    <source>
        <dbReference type="PIRSR" id="PIRSR000615-1"/>
    </source>
</evidence>
<keyword evidence="14" id="KW-0675">Receptor</keyword>
<dbReference type="GO" id="GO:0019955">
    <property type="term" value="F:cytokine binding"/>
    <property type="evidence" value="ECO:0007669"/>
    <property type="project" value="InterPro"/>
</dbReference>
<dbReference type="GO" id="GO:0046872">
    <property type="term" value="F:metal ion binding"/>
    <property type="evidence" value="ECO:0007669"/>
    <property type="project" value="UniProtKB-KW"/>
</dbReference>
<evidence type="ECO:0000259" key="25">
    <source>
        <dbReference type="PROSITE" id="PS50011"/>
    </source>
</evidence>
<dbReference type="Ensembl" id="ENSLACT00000016380.1">
    <property type="protein sequence ID" value="ENSLACP00000016266.1"/>
    <property type="gene ID" value="ENSLACG00000014332.2"/>
</dbReference>
<dbReference type="PIRSF" id="PIRSF000615">
    <property type="entry name" value="TyrPK_CSF1-R"/>
    <property type="match status" value="1"/>
</dbReference>
<dbReference type="Gene3D" id="1.10.510.10">
    <property type="entry name" value="Transferase(Phosphotransferase) domain 1"/>
    <property type="match status" value="1"/>
</dbReference>
<keyword evidence="10 24" id="KW-1133">Transmembrane helix</keyword>
<dbReference type="GO" id="GO:1990682">
    <property type="term" value="C:CSF1-CSF1R complex"/>
    <property type="evidence" value="ECO:0007669"/>
    <property type="project" value="TreeGrafter"/>
</dbReference>
<keyword evidence="12" id="KW-0829">Tyrosine-protein kinase</keyword>
<keyword evidence="20" id="KW-0479">Metal-binding</keyword>
<dbReference type="InterPro" id="IPR030658">
    <property type="entry name" value="CSF-1_receptor"/>
</dbReference>
<dbReference type="GO" id="GO:0043235">
    <property type="term" value="C:receptor complex"/>
    <property type="evidence" value="ECO:0007669"/>
    <property type="project" value="TreeGrafter"/>
</dbReference>
<feature type="transmembrane region" description="Helical" evidence="24">
    <location>
        <begin position="507"/>
        <end position="529"/>
    </location>
</feature>
<evidence type="ECO:0000256" key="16">
    <source>
        <dbReference type="ARBA" id="ARBA00023319"/>
    </source>
</evidence>
<dbReference type="FunCoup" id="H3B2Z5">
    <property type="interactions" value="688"/>
</dbReference>
<reference evidence="27" key="2">
    <citation type="submission" date="2025-08" db="UniProtKB">
        <authorList>
            <consortium name="Ensembl"/>
        </authorList>
    </citation>
    <scope>IDENTIFICATION</scope>
</reference>
<feature type="disulfide bond" evidence="22">
    <location>
        <begin position="127"/>
        <end position="176"/>
    </location>
</feature>
<keyword evidence="3" id="KW-0597">Phosphoprotein</keyword>
<dbReference type="PANTHER" id="PTHR24416">
    <property type="entry name" value="TYROSINE-PROTEIN KINASE RECEPTOR"/>
    <property type="match status" value="1"/>
</dbReference>
<dbReference type="EMBL" id="AFYH01013073">
    <property type="status" value="NOT_ANNOTATED_CDS"/>
    <property type="molecule type" value="Genomic_DNA"/>
</dbReference>
<feature type="binding site" evidence="20">
    <location>
        <position position="790"/>
    </location>
    <ligand>
        <name>Mg(2+)</name>
        <dbReference type="ChEBI" id="CHEBI:18420"/>
    </ligand>
</feature>
<dbReference type="OMA" id="CHENIKQ"/>
<evidence type="ECO:0000256" key="12">
    <source>
        <dbReference type="ARBA" id="ARBA00023137"/>
    </source>
</evidence>
<dbReference type="SMART" id="SM00408">
    <property type="entry name" value="IGc2"/>
    <property type="match status" value="3"/>
</dbReference>
<dbReference type="InterPro" id="IPR011009">
    <property type="entry name" value="Kinase-like_dom_sf"/>
</dbReference>
<feature type="binding site" evidence="20">
    <location>
        <position position="777"/>
    </location>
    <ligand>
        <name>Mg(2+)</name>
        <dbReference type="ChEBI" id="CHEBI:18420"/>
    </ligand>
</feature>
<dbReference type="EMBL" id="AFYH01013075">
    <property type="status" value="NOT_ANNOTATED_CDS"/>
    <property type="molecule type" value="Genomic_DNA"/>
</dbReference>
<evidence type="ECO:0000256" key="19">
    <source>
        <dbReference type="PIRSR" id="PIRSR000615-2"/>
    </source>
</evidence>
<dbReference type="InterPro" id="IPR001245">
    <property type="entry name" value="Ser-Thr/Tyr_kinase_cat_dom"/>
</dbReference>
<dbReference type="InterPro" id="IPR017441">
    <property type="entry name" value="Protein_kinase_ATP_BS"/>
</dbReference>
<evidence type="ECO:0000256" key="2">
    <source>
        <dbReference type="ARBA" id="ARBA00011902"/>
    </source>
</evidence>
<name>H3B2Z5_LATCH</name>
<dbReference type="FunFam" id="1.10.510.10:FF:000177">
    <property type="entry name" value="Mast/stem cell growth factor receptor"/>
    <property type="match status" value="1"/>
</dbReference>
<dbReference type="InParanoid" id="H3B2Z5"/>
<keyword evidence="6" id="KW-0677">Repeat</keyword>
<feature type="binding site" evidence="19 23">
    <location>
        <position position="609"/>
    </location>
    <ligand>
        <name>ATP</name>
        <dbReference type="ChEBI" id="CHEBI:30616"/>
    </ligand>
</feature>
<dbReference type="Gene3D" id="3.30.200.20">
    <property type="entry name" value="Phosphorylase Kinase, domain 1"/>
    <property type="match status" value="1"/>
</dbReference>
<evidence type="ECO:0000256" key="1">
    <source>
        <dbReference type="ARBA" id="ARBA00004479"/>
    </source>
</evidence>
<feature type="domain" description="Ig-like" evidence="26">
    <location>
        <begin position="104"/>
        <end position="191"/>
    </location>
</feature>
<evidence type="ECO:0000256" key="5">
    <source>
        <dbReference type="ARBA" id="ARBA00022692"/>
    </source>
</evidence>
<feature type="disulfide bond" evidence="22">
    <location>
        <begin position="223"/>
        <end position="282"/>
    </location>
</feature>
<dbReference type="PIRSF" id="PIRSF500947">
    <property type="entry name" value="CSF-1_receptor"/>
    <property type="match status" value="1"/>
</dbReference>
<comment type="catalytic activity">
    <reaction evidence="17">
        <text>L-tyrosyl-[protein] + ATP = O-phospho-L-tyrosyl-[protein] + ADP + H(+)</text>
        <dbReference type="Rhea" id="RHEA:10596"/>
        <dbReference type="Rhea" id="RHEA-COMP:10136"/>
        <dbReference type="Rhea" id="RHEA-COMP:20101"/>
        <dbReference type="ChEBI" id="CHEBI:15378"/>
        <dbReference type="ChEBI" id="CHEBI:30616"/>
        <dbReference type="ChEBI" id="CHEBI:46858"/>
        <dbReference type="ChEBI" id="CHEBI:61978"/>
        <dbReference type="ChEBI" id="CHEBI:456216"/>
        <dbReference type="EC" id="2.7.10.1"/>
    </reaction>
</comment>
<dbReference type="Proteomes" id="UP000008672">
    <property type="component" value="Unassembled WGS sequence"/>
</dbReference>
<dbReference type="InterPro" id="IPR020635">
    <property type="entry name" value="Tyr_kinase_cat_dom"/>
</dbReference>
<dbReference type="STRING" id="7897.ENSLACP00000016266"/>
<dbReference type="InterPro" id="IPR013098">
    <property type="entry name" value="Ig_I-set"/>
</dbReference>
<dbReference type="AlphaFoldDB" id="H3B2Z5"/>
<evidence type="ECO:0000256" key="21">
    <source>
        <dbReference type="PIRSR" id="PIRSR500947-51"/>
    </source>
</evidence>
<dbReference type="GO" id="GO:0019838">
    <property type="term" value="F:growth factor binding"/>
    <property type="evidence" value="ECO:0007669"/>
    <property type="project" value="TreeGrafter"/>
</dbReference>
<proteinExistence type="predicted"/>
<feature type="binding site" evidence="19">
    <location>
        <position position="776"/>
    </location>
    <ligand>
        <name>ATP</name>
        <dbReference type="ChEBI" id="CHEBI:30616"/>
    </ligand>
</feature>
<keyword evidence="8" id="KW-0418">Kinase</keyword>
<keyword evidence="9 19" id="KW-0067">ATP-binding</keyword>
<feature type="disulfide bond" evidence="22">
    <location>
        <begin position="43"/>
        <end position="85"/>
    </location>
</feature>
<evidence type="ECO:0000256" key="3">
    <source>
        <dbReference type="ARBA" id="ARBA00022553"/>
    </source>
</evidence>
<organism evidence="27 28">
    <name type="scientific">Latimeria chalumnae</name>
    <name type="common">Coelacanth</name>
    <dbReference type="NCBI Taxonomy" id="7897"/>
    <lineage>
        <taxon>Eukaryota</taxon>
        <taxon>Metazoa</taxon>
        <taxon>Chordata</taxon>
        <taxon>Craniata</taxon>
        <taxon>Vertebrata</taxon>
        <taxon>Euteleostomi</taxon>
        <taxon>Coelacanthiformes</taxon>
        <taxon>Coelacanthidae</taxon>
        <taxon>Latimeria</taxon>
    </lineage>
</organism>
<evidence type="ECO:0000256" key="7">
    <source>
        <dbReference type="ARBA" id="ARBA00022741"/>
    </source>
</evidence>
<dbReference type="SMART" id="SM00219">
    <property type="entry name" value="TyrKc"/>
    <property type="match status" value="1"/>
</dbReference>
<dbReference type="GO" id="GO:0030335">
    <property type="term" value="P:positive regulation of cell migration"/>
    <property type="evidence" value="ECO:0007669"/>
    <property type="project" value="TreeGrafter"/>
</dbReference>
<keyword evidence="5 24" id="KW-0812">Transmembrane</keyword>
<dbReference type="SMART" id="SM00409">
    <property type="entry name" value="IG"/>
    <property type="match status" value="4"/>
</dbReference>
<evidence type="ECO:0000313" key="27">
    <source>
        <dbReference type="Ensembl" id="ENSLACP00000016266.1"/>
    </source>
</evidence>
<dbReference type="InterPro" id="IPR000719">
    <property type="entry name" value="Prot_kinase_dom"/>
</dbReference>
<evidence type="ECO:0000256" key="14">
    <source>
        <dbReference type="ARBA" id="ARBA00023170"/>
    </source>
</evidence>
<dbReference type="GO" id="GO:0005886">
    <property type="term" value="C:plasma membrane"/>
    <property type="evidence" value="ECO:0007669"/>
    <property type="project" value="TreeGrafter"/>
</dbReference>
<keyword evidence="15" id="KW-0325">Glycoprotein</keyword>
<dbReference type="GO" id="GO:0007169">
    <property type="term" value="P:cell surface receptor protein tyrosine kinase signaling pathway"/>
    <property type="evidence" value="ECO:0007669"/>
    <property type="project" value="TreeGrafter"/>
</dbReference>
<evidence type="ECO:0000256" key="13">
    <source>
        <dbReference type="ARBA" id="ARBA00023157"/>
    </source>
</evidence>
<reference evidence="28" key="1">
    <citation type="submission" date="2011-08" db="EMBL/GenBank/DDBJ databases">
        <title>The draft genome of Latimeria chalumnae.</title>
        <authorList>
            <person name="Di Palma F."/>
            <person name="Alfoldi J."/>
            <person name="Johnson J."/>
            <person name="Berlin A."/>
            <person name="Gnerre S."/>
            <person name="Jaffe D."/>
            <person name="MacCallum I."/>
            <person name="Young S."/>
            <person name="Walker B.J."/>
            <person name="Lander E."/>
            <person name="Lindblad-Toh K."/>
        </authorList>
    </citation>
    <scope>NUCLEOTIDE SEQUENCE [LARGE SCALE GENOMIC DNA]</scope>
    <source>
        <strain evidence="28">Wild caught</strain>
    </source>
</reference>
<dbReference type="FunFam" id="3.30.200.20:FF:000025">
    <property type="entry name" value="Platelet-derived growth factor receptor alpha"/>
    <property type="match status" value="1"/>
</dbReference>
<dbReference type="InterPro" id="IPR050122">
    <property type="entry name" value="RTK"/>
</dbReference>
<dbReference type="PROSITE" id="PS00107">
    <property type="entry name" value="PROTEIN_KINASE_ATP"/>
    <property type="match status" value="1"/>
</dbReference>
<evidence type="ECO:0000256" key="10">
    <source>
        <dbReference type="ARBA" id="ARBA00022989"/>
    </source>
</evidence>
<dbReference type="Pfam" id="PF13927">
    <property type="entry name" value="Ig_3"/>
    <property type="match status" value="1"/>
</dbReference>
<keyword evidence="11 24" id="KW-0472">Membrane</keyword>
<dbReference type="InterPro" id="IPR007110">
    <property type="entry name" value="Ig-like_dom"/>
</dbReference>
<dbReference type="PROSITE" id="PS50011">
    <property type="entry name" value="PROTEIN_KINASE_DOM"/>
    <property type="match status" value="1"/>
</dbReference>
<evidence type="ECO:0000256" key="17">
    <source>
        <dbReference type="ARBA" id="ARBA00051243"/>
    </source>
</evidence>
<dbReference type="EMBL" id="AFYH01013071">
    <property type="status" value="NOT_ANNOTATED_CDS"/>
    <property type="molecule type" value="Genomic_DNA"/>
</dbReference>
<evidence type="ECO:0000256" key="11">
    <source>
        <dbReference type="ARBA" id="ARBA00023136"/>
    </source>
</evidence>
<dbReference type="InterPro" id="IPR008266">
    <property type="entry name" value="Tyr_kinase_AS"/>
</dbReference>
<feature type="binding site" evidence="19">
    <location>
        <begin position="657"/>
        <end position="663"/>
    </location>
    <ligand>
        <name>ATP</name>
        <dbReference type="ChEBI" id="CHEBI:30616"/>
    </ligand>
</feature>
<keyword evidence="28" id="KW-1185">Reference proteome</keyword>
<evidence type="ECO:0000256" key="23">
    <source>
        <dbReference type="PROSITE-ProRule" id="PRU10141"/>
    </source>
</evidence>
<feature type="domain" description="Ig-like" evidence="26">
    <location>
        <begin position="202"/>
        <end position="298"/>
    </location>
</feature>
<keyword evidence="16" id="KW-0393">Immunoglobulin domain</keyword>
<feature type="active site" description="Proton acceptor" evidence="18">
    <location>
        <position position="772"/>
    </location>
</feature>
<reference evidence="27" key="3">
    <citation type="submission" date="2025-09" db="UniProtKB">
        <authorList>
            <consortium name="Ensembl"/>
        </authorList>
    </citation>
    <scope>IDENTIFICATION</scope>
</reference>
<dbReference type="SUPFAM" id="SSF56112">
    <property type="entry name" value="Protein kinase-like (PK-like)"/>
    <property type="match status" value="1"/>
</dbReference>
<dbReference type="InterPro" id="IPR013783">
    <property type="entry name" value="Ig-like_fold"/>
</dbReference>
<dbReference type="SUPFAM" id="SSF48726">
    <property type="entry name" value="Immunoglobulin"/>
    <property type="match status" value="4"/>
</dbReference>
<comment type="subcellular location">
    <subcellularLocation>
        <location evidence="1">Membrane</location>
        <topology evidence="1">Single-pass type I membrane protein</topology>
    </subcellularLocation>
</comment>
<dbReference type="Pfam" id="PF25305">
    <property type="entry name" value="Ig_PDGFR_d4"/>
    <property type="match status" value="1"/>
</dbReference>
<protein>
    <recommendedName>
        <fullName evidence="2">receptor protein-tyrosine kinase</fullName>
        <ecNumber evidence="2">2.7.10.1</ecNumber>
    </recommendedName>
</protein>
<evidence type="ECO:0000256" key="4">
    <source>
        <dbReference type="ARBA" id="ARBA00022679"/>
    </source>
</evidence>
<dbReference type="GO" id="GO:0005011">
    <property type="term" value="F:macrophage colony-stimulating factor receptor activity"/>
    <property type="evidence" value="ECO:0007669"/>
    <property type="project" value="TreeGrafter"/>
</dbReference>
<keyword evidence="20" id="KW-0460">Magnesium</keyword>
<evidence type="ECO:0000256" key="24">
    <source>
        <dbReference type="SAM" id="Phobius"/>
    </source>
</evidence>
<dbReference type="GO" id="GO:0030316">
    <property type="term" value="P:osteoclast differentiation"/>
    <property type="evidence" value="ECO:0007669"/>
    <property type="project" value="TreeGrafter"/>
</dbReference>
<dbReference type="GO" id="GO:0043408">
    <property type="term" value="P:regulation of MAPK cascade"/>
    <property type="evidence" value="ECO:0007669"/>
    <property type="project" value="TreeGrafter"/>
</dbReference>
<keyword evidence="4" id="KW-0808">Transferase</keyword>
<evidence type="ECO:0000313" key="28">
    <source>
        <dbReference type="Proteomes" id="UP000008672"/>
    </source>
</evidence>
<dbReference type="GeneTree" id="ENSGT00940000155506"/>
<feature type="binding site" evidence="20">
    <location>
        <position position="554"/>
    </location>
    <ligand>
        <name>Mg(2+)</name>
        <dbReference type="ChEBI" id="CHEBI:18420"/>
    </ligand>
</feature>
<evidence type="ECO:0000256" key="8">
    <source>
        <dbReference type="ARBA" id="ARBA00022777"/>
    </source>
</evidence>
<feature type="disulfide bond" evidence="22">
    <location>
        <begin position="416"/>
        <end position="479"/>
    </location>
</feature>
<dbReference type="EMBL" id="AFYH01013072">
    <property type="status" value="NOT_ANNOTATED_CDS"/>
    <property type="molecule type" value="Genomic_DNA"/>
</dbReference>
<evidence type="ECO:0000256" key="9">
    <source>
        <dbReference type="ARBA" id="ARBA00022840"/>
    </source>
</evidence>
<dbReference type="eggNOG" id="KOG0200">
    <property type="taxonomic scope" value="Eukaryota"/>
</dbReference>
<gene>
    <name evidence="27" type="primary">CSF1R</name>
</gene>
<feature type="domain" description="Ig-like" evidence="26">
    <location>
        <begin position="401"/>
        <end position="497"/>
    </location>
</feature>
<dbReference type="PROSITE" id="PS50835">
    <property type="entry name" value="IG_LIKE"/>
    <property type="match status" value="3"/>
</dbReference>
<evidence type="ECO:0000259" key="26">
    <source>
        <dbReference type="PROSITE" id="PS50835"/>
    </source>
</evidence>
<evidence type="ECO:0000256" key="6">
    <source>
        <dbReference type="ARBA" id="ARBA00022737"/>
    </source>
</evidence>
<sequence>MKLTLSLLGWHIPKARHMWSAPAIFPNVLELVINVGDPMQLKCTGNSGVKWIVPLKAKKFVKTTNSGSFVNIPRTNHMQTGTYTCVSEDAKDVKTSLHVFVKDPRNLFYMPLVRVSKNEGEDAVLPCLVTDPQVSELTLWTYEGRPLPKEMKLSSDKKTGVTIQEVIPSYDGEYVCVVKKDGVEQRSQIITLAVRPGEKSPPSLTLSTDMEVRMQGEPFMISCTAVNPTFDFQVEWNHTAKSYCTNYTVLGNYTVLNEHGTDITAFLNISAVQLSDTGNYTCVSSNSAGTSKNTTFLQVVDTGYVRLSTKQSTTMEVRLGENLELSIDIEAYPKLLTWNWESESLANSTVHLHFLFSPSRYKNTLFLSRLKEHEGGQYTFFASNSQANASLTFQVFLKQKPKVVVEQYGAYNVLFCLASGYPAPSIVWYKCPGVRNRCDENRTLILSNSSMQGTEASGKVEVESIVIIDSLKENTTVECLAINVMGNDSDVFSTAVQDSIIRLPNKLFNPVLSIMAGMAVLFLILLAFVSYKYKQKPKYEVRWKIIECSEGNNYTFIDPTQLPYNKKLEFPRDKLRFGKILGSGAFGKVIEATAYGLGKEDCGTRVAVKMLKPSAHSDEKEALMSELKIMSHLGQHEHIVNLLGACTYGGPILVITEYCCYGDLLNFLRRKAKSFYTCPIEDGLVKNDADYKNVCLEQKYSRSDSGFSSQRKDDYIEMRSGSTNGKQASLPAIDQEEDEDSLTLNMEDMLRFSYQVAQGMAFLAAKNCIHRDVAARNVLLSHRRVAKICDFGLARDIMNDSNYVVKGNARLPVKWMAPESIFDCLYTIQSDVWSYGILLWEIFSLGKSPYPGMLVDSKFYKLIQSGYQMGRPDCASPEMYDIMKKCWNPEPTSRPTFEQIGKLIQNHLGDDPEEQNQTLTSNGDSSLVVQAIQVMEERTYSSLQCCEETCDPSGTYLPLLRGNNYQFC</sequence>